<feature type="binding site" evidence="17">
    <location>
        <position position="225"/>
    </location>
    <ligand>
        <name>Zn(2+)</name>
        <dbReference type="ChEBI" id="CHEBI:29105"/>
    </ligand>
</feature>
<keyword evidence="7 16" id="KW-0444">Lipid biosynthesis</keyword>
<comment type="subcellular location">
    <subcellularLocation>
        <location evidence="1 16">Cytoplasm</location>
    </subcellularLocation>
</comment>
<comment type="similarity">
    <text evidence="17">Belongs to the AccD/PCCB family.</text>
</comment>
<dbReference type="GO" id="GO:0016743">
    <property type="term" value="F:carboxyl- or carbamoyltransferase activity"/>
    <property type="evidence" value="ECO:0007669"/>
    <property type="project" value="UniProtKB-UniRule"/>
</dbReference>
<evidence type="ECO:0000256" key="14">
    <source>
        <dbReference type="ARBA" id="ARBA00025280"/>
    </source>
</evidence>
<evidence type="ECO:0000259" key="19">
    <source>
        <dbReference type="PROSITE" id="PS50989"/>
    </source>
</evidence>
<dbReference type="GO" id="GO:0008270">
    <property type="term" value="F:zinc ion binding"/>
    <property type="evidence" value="ECO:0007669"/>
    <property type="project" value="UniProtKB-UniRule"/>
</dbReference>
<accession>A0A6N6NQ39</accession>
<dbReference type="InterPro" id="IPR011762">
    <property type="entry name" value="COA_CT_N"/>
</dbReference>
<dbReference type="Gene3D" id="3.90.226.10">
    <property type="entry name" value="2-enoyl-CoA Hydratase, Chain A, domain 1"/>
    <property type="match status" value="2"/>
</dbReference>
<evidence type="ECO:0000256" key="7">
    <source>
        <dbReference type="ARBA" id="ARBA00022516"/>
    </source>
</evidence>
<keyword evidence="9 16" id="KW-0547">Nucleotide-binding</keyword>
<evidence type="ECO:0000256" key="8">
    <source>
        <dbReference type="ARBA" id="ARBA00022679"/>
    </source>
</evidence>
<evidence type="ECO:0000256" key="17">
    <source>
        <dbReference type="HAMAP-Rule" id="MF_01395"/>
    </source>
</evidence>
<comment type="similarity">
    <text evidence="16">Belongs to the AccA family.</text>
</comment>
<feature type="binding site" evidence="17">
    <location>
        <position position="222"/>
    </location>
    <ligand>
        <name>Zn(2+)</name>
        <dbReference type="ChEBI" id="CHEBI:29105"/>
    </ligand>
</feature>
<dbReference type="HAMAP" id="MF_01395">
    <property type="entry name" value="AcetylCoA_CT_beta"/>
    <property type="match status" value="1"/>
</dbReference>
<dbReference type="HAMAP" id="MF_00823">
    <property type="entry name" value="AcetylCoA_CT_alpha"/>
    <property type="match status" value="1"/>
</dbReference>
<feature type="binding site" evidence="17">
    <location>
        <position position="241"/>
    </location>
    <ligand>
        <name>Zn(2+)</name>
        <dbReference type="ChEBI" id="CHEBI:29105"/>
    </ligand>
</feature>
<protein>
    <recommendedName>
        <fullName evidence="16 17">Multifunctional fusion protein</fullName>
    </recommendedName>
    <domain>
        <recommendedName>
            <fullName evidence="16">Acetyl-coenzyme A carboxylase carboxyl transferase subunit alpha</fullName>
            <shortName evidence="16">ACCase subunit alpha</shortName>
            <shortName evidence="16">Acetyl-CoA carboxylase carboxyltransferase subunit alpha</shortName>
            <ecNumber evidence="16">2.1.3.15</ecNumber>
        </recommendedName>
    </domain>
    <domain>
        <recommendedName>
            <fullName evidence="17">Acetyl-coenzyme A carboxylase carboxyl transferase subunit beta</fullName>
            <shortName evidence="17">ACCase subunit beta</shortName>
            <shortName evidence="17">Acetyl-CoA carboxylase carboxyltransferase subunit beta</shortName>
        </recommendedName>
    </domain>
</protein>
<dbReference type="PRINTS" id="PR01069">
    <property type="entry name" value="ACCCTRFRASEA"/>
</dbReference>
<feature type="binding site" evidence="17">
    <location>
        <position position="244"/>
    </location>
    <ligand>
        <name>Zn(2+)</name>
        <dbReference type="ChEBI" id="CHEBI:29105"/>
    </ligand>
</feature>
<feature type="domain" description="CoA carboxyltransferase N-terminal" evidence="18">
    <location>
        <begin position="218"/>
        <end position="484"/>
    </location>
</feature>
<dbReference type="GO" id="GO:0006633">
    <property type="term" value="P:fatty acid biosynthetic process"/>
    <property type="evidence" value="ECO:0007669"/>
    <property type="project" value="UniProtKB-KW"/>
</dbReference>
<dbReference type="Pfam" id="PF01039">
    <property type="entry name" value="Carboxyl_trans"/>
    <property type="match status" value="1"/>
</dbReference>
<comment type="pathway">
    <text evidence="2 16">Lipid metabolism; malonyl-CoA biosynthesis; malonyl-CoA from acetyl-CoA: step 1/1.</text>
</comment>
<comment type="similarity">
    <text evidence="3">In the C-terminal section; belongs to the AccA family.</text>
</comment>
<keyword evidence="17" id="KW-0863">Zinc-finger</keyword>
<dbReference type="SUPFAM" id="SSF52096">
    <property type="entry name" value="ClpP/crotonase"/>
    <property type="match status" value="2"/>
</dbReference>
<comment type="caution">
    <text evidence="20">The sequence shown here is derived from an EMBL/GenBank/DDBJ whole genome shotgun (WGS) entry which is preliminary data.</text>
</comment>
<dbReference type="GeneID" id="98657332"/>
<dbReference type="InterPro" id="IPR011763">
    <property type="entry name" value="COA_CT_C"/>
</dbReference>
<dbReference type="PANTHER" id="PTHR42853:SF3">
    <property type="entry name" value="ACETYL-COENZYME A CARBOXYLASE CARBOXYL TRANSFERASE SUBUNIT ALPHA, CHLOROPLASTIC"/>
    <property type="match status" value="1"/>
</dbReference>
<keyword evidence="12 16" id="KW-0443">Lipid metabolism</keyword>
<feature type="domain" description="CoA carboxyltransferase C-terminal" evidence="19">
    <location>
        <begin position="579"/>
        <end position="836"/>
    </location>
</feature>
<dbReference type="GO" id="GO:0009317">
    <property type="term" value="C:acetyl-CoA carboxylase complex"/>
    <property type="evidence" value="ECO:0007669"/>
    <property type="project" value="InterPro"/>
</dbReference>
<dbReference type="OrthoDB" id="9772975at2"/>
<evidence type="ECO:0000313" key="21">
    <source>
        <dbReference type="Proteomes" id="UP000468668"/>
    </source>
</evidence>
<organism evidence="20 21">
    <name type="scientific">Ellagibacter isourolithinifaciens</name>
    <dbReference type="NCBI Taxonomy" id="2137581"/>
    <lineage>
        <taxon>Bacteria</taxon>
        <taxon>Bacillati</taxon>
        <taxon>Actinomycetota</taxon>
        <taxon>Coriobacteriia</taxon>
        <taxon>Eggerthellales</taxon>
        <taxon>Eggerthellaceae</taxon>
        <taxon>Ellagibacter</taxon>
    </lineage>
</organism>
<comment type="function">
    <text evidence="14 17">Component of the acetyl coenzyme A carboxylase (ACC) complex. Biotin carboxylase (BC) catalyzes the carboxylation of biotin on its carrier protein (BCCP) and then the CO(2) group is transferred by the transcarboxylase to acetyl-CoA to form malonyl-CoA.</text>
</comment>
<evidence type="ECO:0000256" key="9">
    <source>
        <dbReference type="ARBA" id="ARBA00022741"/>
    </source>
</evidence>
<dbReference type="EC" id="2.1.3.15" evidence="16"/>
<name>A0A6N6NQ39_9ACTN</name>
<dbReference type="Proteomes" id="UP000468668">
    <property type="component" value="Unassembled WGS sequence"/>
</dbReference>
<dbReference type="InterPro" id="IPR001095">
    <property type="entry name" value="Acetyl_CoA_COase_a_su"/>
</dbReference>
<dbReference type="InterPro" id="IPR029045">
    <property type="entry name" value="ClpP/crotonase-like_dom_sf"/>
</dbReference>
<dbReference type="InterPro" id="IPR034733">
    <property type="entry name" value="AcCoA_carboxyl_beta"/>
</dbReference>
<reference evidence="20 21" key="1">
    <citation type="submission" date="2019-09" db="EMBL/GenBank/DDBJ databases">
        <title>Whole genome shotgun sequencing (WGS) of Ellagibacter isourolithinifaciens DSM 104140(T) and Adlercreutzia muris DSM 29508(T).</title>
        <authorList>
            <person name="Stoll D.A."/>
            <person name="Danylec N."/>
            <person name="Huch M."/>
        </authorList>
    </citation>
    <scope>NUCLEOTIDE SEQUENCE [LARGE SCALE GENOMIC DNA]</scope>
    <source>
        <strain evidence="20 21">DSM 104140</strain>
    </source>
</reference>
<keyword evidence="20" id="KW-0436">Ligase</keyword>
<keyword evidence="21" id="KW-1185">Reference proteome</keyword>
<evidence type="ECO:0000256" key="5">
    <source>
        <dbReference type="ARBA" id="ARBA00011664"/>
    </source>
</evidence>
<dbReference type="AlphaFoldDB" id="A0A6N6NQ39"/>
<dbReference type="NCBIfam" id="TIGR00515">
    <property type="entry name" value="accD"/>
    <property type="match status" value="1"/>
</dbReference>
<dbReference type="EMBL" id="WAJR01000004">
    <property type="protein sequence ID" value="KAB1641766.1"/>
    <property type="molecule type" value="Genomic_DNA"/>
</dbReference>
<sequence>MKIAKQGYVTFNADGAFAPAASASEQGQASAPEAGVAYRLSRIAEEAAAEGALAPNAVDAADSSGYNVVPSGDASAYSPVDAKEDEDARPRVLLMSRGRMARQYVQAATDAGFSVWLPFTTDKRFEPYLRQAAGTVCLGEKYSDALFCNAHAVLDAAKECGAGTVLLCDESQPLGEVDGFLSRAISRGVNVFRPLKNDTPALGWVLCTTEKAAPAVDKWRACPHCGLKFAEESLAASHYVCPTCGGYFRMTSDERIADLLDSGSFEEWDAHMPEPDPLEFPGYTEKLAALREKTGLDEGIRTGAGRIAGIRTAFAVMESTFLMGSMGTAVGEKMARLVRRAADEGLPVVAFTASGGARMQEGLASLMQMAKVSCALSRLAERGLPYISVITDPTTGGVTASFAMQGDIILAEPHALIGFAGQRVIRDTIKQELPKGFQTAEFALSHGLIDAVVSRSDLRATLAQLLALHYATRAQGEPVAGEERMIVTYDSVKSNLEHGTDTYNKVTYGLLPVDEGLLREDEEDDSLPLSLAETVFGWFGGKTRQLEREADRRRAAADAHAGNISDEKIAACAPTAGAPAAEPAADADAQAAAGAQTSSAWESVQLARNVHRPTSRYYIDRIVDGFIELHGDRGFGDDGAIVAGVGWIGNQAVTVIAEEKGCDLKDRIKRNFGCPQPEGYRKSLRLMREAEKFGRPIVCFVDTQGAFCGMEAEERGQGNAIADNLLAMAGMKVPIVSVLLGEGGSGGALALAVANRVAMQEHAVYSVLSPEGFASILWKDRTRAPEAAAVMKMSAAEAHGMGIVDDVLSEGPAPAHENPDAAVDVVRDYVRHELAKLASVPADDLVEQRRARFEAF</sequence>
<comment type="similarity">
    <text evidence="4">In the N-terminal section; belongs to the AccD/PCCB family.</text>
</comment>
<evidence type="ECO:0000256" key="6">
    <source>
        <dbReference type="ARBA" id="ARBA00022490"/>
    </source>
</evidence>
<keyword evidence="8 16" id="KW-0808">Transferase</keyword>
<keyword evidence="13 16" id="KW-0275">Fatty acid biosynthesis</keyword>
<keyword evidence="11 16" id="KW-0067">ATP-binding</keyword>
<comment type="subunit">
    <text evidence="16">Acetyl-CoA carboxylase is a heterohexamer composed of biotin carboxyl carrier protein (AccB), biotin carboxylase (AccC) and two subunits each of ACCase subunit alpha (AccA) and ACCase subunit beta (AccD).</text>
</comment>
<evidence type="ECO:0000256" key="10">
    <source>
        <dbReference type="ARBA" id="ARBA00022832"/>
    </source>
</evidence>
<comment type="cofactor">
    <cofactor evidence="17">
        <name>Zn(2+)</name>
        <dbReference type="ChEBI" id="CHEBI:29105"/>
    </cofactor>
    <text evidence="17">Binds 1 zinc ion per subunit.</text>
</comment>
<comment type="function">
    <text evidence="16">Component of the acetyl coenzyme A carboxylase (ACC) complex. First, biotin carboxylase catalyzes the carboxylation of biotin on its carrier protein (BCCP) and then the CO(2) group is transferred by the carboxyltransferase to acetyl-CoA to form malonyl-CoA.</text>
</comment>
<evidence type="ECO:0000256" key="4">
    <source>
        <dbReference type="ARBA" id="ARBA00010284"/>
    </source>
</evidence>
<evidence type="ECO:0000259" key="18">
    <source>
        <dbReference type="PROSITE" id="PS50980"/>
    </source>
</evidence>
<gene>
    <name evidence="17 20" type="primary">accD</name>
    <name evidence="16" type="synonym">accA</name>
    <name evidence="20" type="ORF">F8C90_02810</name>
</gene>
<dbReference type="PROSITE" id="PS50989">
    <property type="entry name" value="COA_CT_CTER"/>
    <property type="match status" value="1"/>
</dbReference>
<dbReference type="GO" id="GO:2001295">
    <property type="term" value="P:malonyl-CoA biosynthetic process"/>
    <property type="evidence" value="ECO:0007669"/>
    <property type="project" value="UniProtKB-UniRule"/>
</dbReference>
<dbReference type="Gene3D" id="3.40.50.20">
    <property type="match status" value="1"/>
</dbReference>
<dbReference type="PANTHER" id="PTHR42853">
    <property type="entry name" value="ACETYL-COENZYME A CARBOXYLASE CARBOXYL TRANSFERASE SUBUNIT ALPHA"/>
    <property type="match status" value="1"/>
</dbReference>
<keyword evidence="10 16" id="KW-0276">Fatty acid metabolism</keyword>
<evidence type="ECO:0000256" key="3">
    <source>
        <dbReference type="ARBA" id="ARBA00006276"/>
    </source>
</evidence>
<evidence type="ECO:0000256" key="2">
    <source>
        <dbReference type="ARBA" id="ARBA00004956"/>
    </source>
</evidence>
<dbReference type="GO" id="GO:0003989">
    <property type="term" value="F:acetyl-CoA carboxylase activity"/>
    <property type="evidence" value="ECO:0007669"/>
    <property type="project" value="InterPro"/>
</dbReference>
<evidence type="ECO:0000256" key="11">
    <source>
        <dbReference type="ARBA" id="ARBA00022840"/>
    </source>
</evidence>
<keyword evidence="17" id="KW-0862">Zinc</keyword>
<dbReference type="UniPathway" id="UPA00655">
    <property type="reaction ID" value="UER00711"/>
</dbReference>
<evidence type="ECO:0000256" key="1">
    <source>
        <dbReference type="ARBA" id="ARBA00004496"/>
    </source>
</evidence>
<evidence type="ECO:0000256" key="13">
    <source>
        <dbReference type="ARBA" id="ARBA00023160"/>
    </source>
</evidence>
<dbReference type="Pfam" id="PF03255">
    <property type="entry name" value="ACCA"/>
    <property type="match status" value="1"/>
</dbReference>
<evidence type="ECO:0000256" key="15">
    <source>
        <dbReference type="ARBA" id="ARBA00049152"/>
    </source>
</evidence>
<keyword evidence="6 16" id="KW-0963">Cytoplasm</keyword>
<comment type="subunit">
    <text evidence="5">Acetyl-CoA carboxylase is a heterotetramer composed of biotin carboxyl carrier protein (AccB), biotin carboxylase (AccC) and two subunits of ACCase subunit beta/alpha.</text>
</comment>
<proteinExistence type="inferred from homology"/>
<evidence type="ECO:0000313" key="20">
    <source>
        <dbReference type="EMBL" id="KAB1641766.1"/>
    </source>
</evidence>
<dbReference type="PROSITE" id="PS50980">
    <property type="entry name" value="COA_CT_NTER"/>
    <property type="match status" value="1"/>
</dbReference>
<dbReference type="NCBIfam" id="NF041504">
    <property type="entry name" value="AccA_sub"/>
    <property type="match status" value="1"/>
</dbReference>
<feature type="zinc finger region" description="C4-type" evidence="17">
    <location>
        <begin position="222"/>
        <end position="244"/>
    </location>
</feature>
<keyword evidence="17" id="KW-0479">Metal-binding</keyword>
<evidence type="ECO:0000256" key="12">
    <source>
        <dbReference type="ARBA" id="ARBA00023098"/>
    </source>
</evidence>
<dbReference type="RefSeq" id="WP_158048935.1">
    <property type="nucleotide sequence ID" value="NZ_WAJR01000004.1"/>
</dbReference>
<dbReference type="InterPro" id="IPR000438">
    <property type="entry name" value="Acetyl_CoA_COase_Trfase_b_su"/>
</dbReference>
<dbReference type="GO" id="GO:0005524">
    <property type="term" value="F:ATP binding"/>
    <property type="evidence" value="ECO:0007669"/>
    <property type="project" value="UniProtKB-KW"/>
</dbReference>
<evidence type="ECO:0000256" key="16">
    <source>
        <dbReference type="HAMAP-Rule" id="MF_00823"/>
    </source>
</evidence>
<comment type="catalytic activity">
    <reaction evidence="15 16">
        <text>N(6)-carboxybiotinyl-L-lysyl-[protein] + acetyl-CoA = N(6)-biotinyl-L-lysyl-[protein] + malonyl-CoA</text>
        <dbReference type="Rhea" id="RHEA:54728"/>
        <dbReference type="Rhea" id="RHEA-COMP:10505"/>
        <dbReference type="Rhea" id="RHEA-COMP:10506"/>
        <dbReference type="ChEBI" id="CHEBI:57288"/>
        <dbReference type="ChEBI" id="CHEBI:57384"/>
        <dbReference type="ChEBI" id="CHEBI:83144"/>
        <dbReference type="ChEBI" id="CHEBI:83145"/>
        <dbReference type="EC" id="2.1.3.15"/>
    </reaction>
</comment>